<feature type="region of interest" description="Disordered" evidence="1">
    <location>
        <begin position="184"/>
        <end position="222"/>
    </location>
</feature>
<protein>
    <submittedName>
        <fullName evidence="2">CpaD family pilus assembly lipoprotein</fullName>
    </submittedName>
</protein>
<name>A0ABT3Q7A3_9PROT</name>
<dbReference type="RefSeq" id="WP_166121692.1">
    <property type="nucleotide sequence ID" value="NZ_JAPIUX010000005.1"/>
</dbReference>
<organism evidence="2 3">
    <name type="scientific">Acetobacter farinalis</name>
    <dbReference type="NCBI Taxonomy" id="1260984"/>
    <lineage>
        <taxon>Bacteria</taxon>
        <taxon>Pseudomonadati</taxon>
        <taxon>Pseudomonadota</taxon>
        <taxon>Alphaproteobacteria</taxon>
        <taxon>Acetobacterales</taxon>
        <taxon>Acetobacteraceae</taxon>
        <taxon>Acetobacter</taxon>
    </lineage>
</organism>
<evidence type="ECO:0000313" key="2">
    <source>
        <dbReference type="EMBL" id="MCX2561159.1"/>
    </source>
</evidence>
<accession>A0ABT3Q7A3</accession>
<keyword evidence="2" id="KW-0449">Lipoprotein</keyword>
<dbReference type="Pfam" id="PF09476">
    <property type="entry name" value="Pilus_CpaD"/>
    <property type="match status" value="1"/>
</dbReference>
<dbReference type="EMBL" id="JAPIUX010000005">
    <property type="protein sequence ID" value="MCX2561159.1"/>
    <property type="molecule type" value="Genomic_DNA"/>
</dbReference>
<evidence type="ECO:0000256" key="1">
    <source>
        <dbReference type="SAM" id="MobiDB-lite"/>
    </source>
</evidence>
<evidence type="ECO:0000313" key="3">
    <source>
        <dbReference type="Proteomes" id="UP001526446"/>
    </source>
</evidence>
<proteinExistence type="predicted"/>
<gene>
    <name evidence="2" type="ORF">OQ252_07080</name>
</gene>
<keyword evidence="3" id="KW-1185">Reference proteome</keyword>
<dbReference type="Proteomes" id="UP001526446">
    <property type="component" value="Unassembled WGS sequence"/>
</dbReference>
<feature type="compositionally biased region" description="Polar residues" evidence="1">
    <location>
        <begin position="213"/>
        <end position="222"/>
    </location>
</feature>
<feature type="compositionally biased region" description="Gly residues" evidence="1">
    <location>
        <begin position="195"/>
        <end position="208"/>
    </location>
</feature>
<dbReference type="InterPro" id="IPR019027">
    <property type="entry name" value="Pilus_biogenesis_CpaD-related"/>
</dbReference>
<dbReference type="PROSITE" id="PS51257">
    <property type="entry name" value="PROKAR_LIPOPROTEIN"/>
    <property type="match status" value="1"/>
</dbReference>
<reference evidence="2 3" key="1">
    <citation type="submission" date="2022-11" db="EMBL/GenBank/DDBJ databases">
        <title>Genome sequencing of Acetobacter type strain.</title>
        <authorList>
            <person name="Heo J."/>
            <person name="Lee D."/>
            <person name="Han B.-H."/>
            <person name="Hong S.-B."/>
            <person name="Kwon S.-W."/>
        </authorList>
    </citation>
    <scope>NUCLEOTIDE SEQUENCE [LARGE SCALE GENOMIC DNA]</scope>
    <source>
        <strain evidence="2 3">KACC 21251</strain>
    </source>
</reference>
<sequence length="222" mass="23230">MNKTVLLVLLALCGCEATQSDPEKTLPVALHTEQRTVPLMYTGAFKPVLVRQAMAALGGQTEISTDIVGLEAGKAAALVPDLMALGLDPDRIHIAPVTARYPFVQPRLILSRSQVALPDCSKVIRSGWLGDVTPSIENVGRCVQNNNLAQMLADPSDLYRSPAFHPSSAERAALGVRRLNQGQQPALPSDALGTGLSGNGMAGGGVTGGVTTDTQSQNSPIP</sequence>
<comment type="caution">
    <text evidence="2">The sequence shown here is derived from an EMBL/GenBank/DDBJ whole genome shotgun (WGS) entry which is preliminary data.</text>
</comment>